<dbReference type="RefSeq" id="WP_136894910.1">
    <property type="nucleotide sequence ID" value="NZ_SWJE01000005.1"/>
</dbReference>
<evidence type="ECO:0000256" key="13">
    <source>
        <dbReference type="ARBA" id="ARBA00023012"/>
    </source>
</evidence>
<keyword evidence="12 16" id="KW-1133">Transmembrane helix</keyword>
<keyword evidence="13" id="KW-0902">Two-component regulatory system</keyword>
<evidence type="ECO:0000256" key="15">
    <source>
        <dbReference type="ARBA" id="ARBA00073143"/>
    </source>
</evidence>
<keyword evidence="11" id="KW-0067">ATP-binding</keyword>
<evidence type="ECO:0000256" key="9">
    <source>
        <dbReference type="ARBA" id="ARBA00022741"/>
    </source>
</evidence>
<dbReference type="GO" id="GO:0005886">
    <property type="term" value="C:plasma membrane"/>
    <property type="evidence" value="ECO:0007669"/>
    <property type="project" value="UniProtKB-SubCell"/>
</dbReference>
<evidence type="ECO:0000256" key="2">
    <source>
        <dbReference type="ARBA" id="ARBA00004429"/>
    </source>
</evidence>
<sequence length="620" mass="66716">MRSFARIKVRGIPLWGWAAAAVLYVVAAASAAAFAWQRSIESIAEVGSHRLDLYAAALRSELGRYETVPGIVARQDSVRALLHAEPGAARAALLPEVNRYLEAVNGDTGGLAVDVIDRQGEVIAASNWNQALSFIGTNVSYRPYFLDALARGSGRFFGIGTNTGVPGLYFASAVLDAGKPAGAVAVKVSVDAFESAWRSPGEAAMVVDGNGVIVISTVPAWKFAALTPITPERQRQIEASKQYAGRAVALLPHQKLDRWSASARFARYPDWTRPGHDKRFLELSRPAPQAGDSLMVLLDVEPAMRQLRTAFAFVTALFMIAGLYALYATQRRRAIAEKLKGQDALREANDHLEATVAERTAELTAANAAMQREIAERARTEQELVHAGKLAVLGQMAAGLTHELNQPLGAIRTLSDNARSFLERNQQPLAIANLERISKLVDGMAVLTGELKTFARKSDVQPVAVSLDDAVAHALLIYEARLRDKDVQLDVRIPAGTTVWAEPSQLQQVLVNLLGNALDAVADEPQRSIAIEAHDADQPGRVLFSIADSGTGIAPEVLPHLFEPFVTTKPRGRGLGLGLAITSRLVLGFGARIFASNRPDGGAQFTIEFMSMTETGVVDG</sequence>
<keyword evidence="7" id="KW-0808">Transferase</keyword>
<dbReference type="Gene3D" id="6.10.250.3020">
    <property type="match status" value="1"/>
</dbReference>
<dbReference type="Gene3D" id="1.10.287.130">
    <property type="match status" value="1"/>
</dbReference>
<name>A0A4U1I8M6_9BURK</name>
<dbReference type="FunFam" id="1.10.287.130:FF:000049">
    <property type="entry name" value="C4-dicarboxylate transport sensor protein DctB"/>
    <property type="match status" value="1"/>
</dbReference>
<keyword evidence="9" id="KW-0547">Nucleotide-binding</keyword>
<evidence type="ECO:0000256" key="3">
    <source>
        <dbReference type="ARBA" id="ARBA00012438"/>
    </source>
</evidence>
<accession>A0A4U1I8M6</accession>
<dbReference type="PANTHER" id="PTHR43065">
    <property type="entry name" value="SENSOR HISTIDINE KINASE"/>
    <property type="match status" value="1"/>
</dbReference>
<keyword evidence="10 18" id="KW-0418">Kinase</keyword>
<dbReference type="SMART" id="SM00388">
    <property type="entry name" value="HisKA"/>
    <property type="match status" value="1"/>
</dbReference>
<comment type="subcellular location">
    <subcellularLocation>
        <location evidence="2">Cell inner membrane</location>
        <topology evidence="2">Multi-pass membrane protein</topology>
    </subcellularLocation>
</comment>
<evidence type="ECO:0000313" key="18">
    <source>
        <dbReference type="EMBL" id="TKC89798.1"/>
    </source>
</evidence>
<reference evidence="18 19" key="1">
    <citation type="submission" date="2019-04" db="EMBL/GenBank/DDBJ databases">
        <title>Trinickia sp. 7GSK02, isolated from subtropical forest soil.</title>
        <authorList>
            <person name="Gao Z.-H."/>
            <person name="Qiu L.-H."/>
        </authorList>
    </citation>
    <scope>NUCLEOTIDE SEQUENCE [LARGE SCALE GENOMIC DNA]</scope>
    <source>
        <strain evidence="18 19">7GSK02</strain>
    </source>
</reference>
<evidence type="ECO:0000256" key="10">
    <source>
        <dbReference type="ARBA" id="ARBA00022777"/>
    </source>
</evidence>
<dbReference type="SUPFAM" id="SSF55874">
    <property type="entry name" value="ATPase domain of HSP90 chaperone/DNA topoisomerase II/histidine kinase"/>
    <property type="match status" value="1"/>
</dbReference>
<dbReference type="GO" id="GO:0005524">
    <property type="term" value="F:ATP binding"/>
    <property type="evidence" value="ECO:0007669"/>
    <property type="project" value="UniProtKB-KW"/>
</dbReference>
<dbReference type="OrthoDB" id="9772100at2"/>
<dbReference type="InterPro" id="IPR003594">
    <property type="entry name" value="HATPase_dom"/>
</dbReference>
<dbReference type="InterPro" id="IPR005467">
    <property type="entry name" value="His_kinase_dom"/>
</dbReference>
<dbReference type="AlphaFoldDB" id="A0A4U1I8M6"/>
<dbReference type="InterPro" id="IPR036097">
    <property type="entry name" value="HisK_dim/P_sf"/>
</dbReference>
<feature type="domain" description="Histidine kinase" evidence="17">
    <location>
        <begin position="399"/>
        <end position="613"/>
    </location>
</feature>
<dbReference type="InterPro" id="IPR029151">
    <property type="entry name" value="Sensor-like_sf"/>
</dbReference>
<evidence type="ECO:0000256" key="16">
    <source>
        <dbReference type="SAM" id="Phobius"/>
    </source>
</evidence>
<feature type="transmembrane region" description="Helical" evidence="16">
    <location>
        <begin position="310"/>
        <end position="329"/>
    </location>
</feature>
<keyword evidence="5" id="KW-0997">Cell inner membrane</keyword>
<dbReference type="Pfam" id="PF02518">
    <property type="entry name" value="HATPase_c"/>
    <property type="match status" value="1"/>
</dbReference>
<evidence type="ECO:0000256" key="14">
    <source>
        <dbReference type="ARBA" id="ARBA00023136"/>
    </source>
</evidence>
<dbReference type="Proteomes" id="UP000305539">
    <property type="component" value="Unassembled WGS sequence"/>
</dbReference>
<dbReference type="Gene3D" id="3.30.565.10">
    <property type="entry name" value="Histidine kinase-like ATPase, C-terminal domain"/>
    <property type="match status" value="1"/>
</dbReference>
<dbReference type="SUPFAM" id="SSF103190">
    <property type="entry name" value="Sensory domain-like"/>
    <property type="match status" value="1"/>
</dbReference>
<dbReference type="Pfam" id="PF02743">
    <property type="entry name" value="dCache_1"/>
    <property type="match status" value="1"/>
</dbReference>
<dbReference type="SUPFAM" id="SSF47384">
    <property type="entry name" value="Homodimeric domain of signal transducing histidine kinase"/>
    <property type="match status" value="1"/>
</dbReference>
<evidence type="ECO:0000256" key="6">
    <source>
        <dbReference type="ARBA" id="ARBA00022553"/>
    </source>
</evidence>
<evidence type="ECO:0000259" key="17">
    <source>
        <dbReference type="PROSITE" id="PS50109"/>
    </source>
</evidence>
<dbReference type="InterPro" id="IPR004358">
    <property type="entry name" value="Sig_transdc_His_kin-like_C"/>
</dbReference>
<dbReference type="PRINTS" id="PR00344">
    <property type="entry name" value="BCTRLSENSOR"/>
</dbReference>
<dbReference type="SMART" id="SM00387">
    <property type="entry name" value="HATPase_c"/>
    <property type="match status" value="1"/>
</dbReference>
<evidence type="ECO:0000256" key="1">
    <source>
        <dbReference type="ARBA" id="ARBA00000085"/>
    </source>
</evidence>
<evidence type="ECO:0000256" key="11">
    <source>
        <dbReference type="ARBA" id="ARBA00022840"/>
    </source>
</evidence>
<evidence type="ECO:0000256" key="7">
    <source>
        <dbReference type="ARBA" id="ARBA00022679"/>
    </source>
</evidence>
<dbReference type="EMBL" id="SWJE01000005">
    <property type="protein sequence ID" value="TKC89798.1"/>
    <property type="molecule type" value="Genomic_DNA"/>
</dbReference>
<dbReference type="InterPro" id="IPR033479">
    <property type="entry name" value="dCache_1"/>
</dbReference>
<dbReference type="InterPro" id="IPR017055">
    <property type="entry name" value="Sig_transdc_His_kinase_DctB"/>
</dbReference>
<keyword evidence="4" id="KW-1003">Cell membrane</keyword>
<keyword evidence="19" id="KW-1185">Reference proteome</keyword>
<proteinExistence type="predicted"/>
<dbReference type="CDD" id="cd12914">
    <property type="entry name" value="PDC1_DGC_like"/>
    <property type="match status" value="1"/>
</dbReference>
<evidence type="ECO:0000256" key="8">
    <source>
        <dbReference type="ARBA" id="ARBA00022692"/>
    </source>
</evidence>
<dbReference type="InterPro" id="IPR036890">
    <property type="entry name" value="HATPase_C_sf"/>
</dbReference>
<evidence type="ECO:0000256" key="5">
    <source>
        <dbReference type="ARBA" id="ARBA00022519"/>
    </source>
</evidence>
<dbReference type="Gene3D" id="3.30.450.20">
    <property type="entry name" value="PAS domain"/>
    <property type="match status" value="2"/>
</dbReference>
<organism evidence="18 19">
    <name type="scientific">Trinickia terrae</name>
    <dbReference type="NCBI Taxonomy" id="2571161"/>
    <lineage>
        <taxon>Bacteria</taxon>
        <taxon>Pseudomonadati</taxon>
        <taxon>Pseudomonadota</taxon>
        <taxon>Betaproteobacteria</taxon>
        <taxon>Burkholderiales</taxon>
        <taxon>Burkholderiaceae</taxon>
        <taxon>Trinickia</taxon>
    </lineage>
</organism>
<keyword evidence="8 16" id="KW-0812">Transmembrane</keyword>
<dbReference type="PIRSF" id="PIRSF036431">
    <property type="entry name" value="STHK_DctB"/>
    <property type="match status" value="1"/>
</dbReference>
<dbReference type="EC" id="2.7.13.3" evidence="3"/>
<comment type="caution">
    <text evidence="18">The sequence shown here is derived from an EMBL/GenBank/DDBJ whole genome shotgun (WGS) entry which is preliminary data.</text>
</comment>
<dbReference type="GO" id="GO:0000155">
    <property type="term" value="F:phosphorelay sensor kinase activity"/>
    <property type="evidence" value="ECO:0007669"/>
    <property type="project" value="InterPro"/>
</dbReference>
<evidence type="ECO:0000256" key="12">
    <source>
        <dbReference type="ARBA" id="ARBA00022989"/>
    </source>
</evidence>
<keyword evidence="14 16" id="KW-0472">Membrane</keyword>
<feature type="transmembrane region" description="Helical" evidence="16">
    <location>
        <begin position="12"/>
        <end position="36"/>
    </location>
</feature>
<gene>
    <name evidence="18" type="ORF">FAZ69_10370</name>
</gene>
<dbReference type="CDD" id="cd00082">
    <property type="entry name" value="HisKA"/>
    <property type="match status" value="1"/>
</dbReference>
<comment type="catalytic activity">
    <reaction evidence="1">
        <text>ATP + protein L-histidine = ADP + protein N-phospho-L-histidine.</text>
        <dbReference type="EC" id="2.7.13.3"/>
    </reaction>
</comment>
<keyword evidence="6" id="KW-0597">Phosphoprotein</keyword>
<dbReference type="PANTHER" id="PTHR43065:SF46">
    <property type="entry name" value="C4-DICARBOXYLATE TRANSPORT SENSOR PROTEIN DCTB"/>
    <property type="match status" value="1"/>
</dbReference>
<protein>
    <recommendedName>
        <fullName evidence="15">C4-dicarboxylate transport sensor protein DctB</fullName>
        <ecNumber evidence="3">2.7.13.3</ecNumber>
    </recommendedName>
</protein>
<evidence type="ECO:0000256" key="4">
    <source>
        <dbReference type="ARBA" id="ARBA00022475"/>
    </source>
</evidence>
<dbReference type="InterPro" id="IPR003661">
    <property type="entry name" value="HisK_dim/P_dom"/>
</dbReference>
<evidence type="ECO:0000313" key="19">
    <source>
        <dbReference type="Proteomes" id="UP000305539"/>
    </source>
</evidence>
<dbReference type="PROSITE" id="PS50109">
    <property type="entry name" value="HIS_KIN"/>
    <property type="match status" value="1"/>
</dbReference>